<evidence type="ECO:0000313" key="1">
    <source>
        <dbReference type="EMBL" id="EKC67602.1"/>
    </source>
</evidence>
<organism evidence="1">
    <name type="scientific">human gut metagenome</name>
    <dbReference type="NCBI Taxonomy" id="408170"/>
    <lineage>
        <taxon>unclassified sequences</taxon>
        <taxon>metagenomes</taxon>
        <taxon>organismal metagenomes</taxon>
    </lineage>
</organism>
<gene>
    <name evidence="1" type="ORF">LEA_09217</name>
</gene>
<comment type="caution">
    <text evidence="1">The sequence shown here is derived from an EMBL/GenBank/DDBJ whole genome shotgun (WGS) entry which is preliminary data.</text>
</comment>
<name>K1T3R0_9ZZZZ</name>
<dbReference type="AlphaFoldDB" id="K1T3R0"/>
<accession>K1T3R0</accession>
<protein>
    <submittedName>
        <fullName evidence="1">Uncharacterized protein</fullName>
    </submittedName>
</protein>
<feature type="non-terminal residue" evidence="1">
    <location>
        <position position="44"/>
    </location>
</feature>
<sequence>MKDFFEFTKRTEEASKKALTLAEKKFSEIDEITEYNQRKVLAAF</sequence>
<proteinExistence type="predicted"/>
<dbReference type="EMBL" id="AJWY01006165">
    <property type="protein sequence ID" value="EKC67602.1"/>
    <property type="molecule type" value="Genomic_DNA"/>
</dbReference>
<reference evidence="1" key="1">
    <citation type="journal article" date="2013" name="Environ. Microbiol.">
        <title>Microbiota from the distal guts of lean and obese adolescents exhibit partial functional redundancy besides clear differences in community structure.</title>
        <authorList>
            <person name="Ferrer M."/>
            <person name="Ruiz A."/>
            <person name="Lanza F."/>
            <person name="Haange S.B."/>
            <person name="Oberbach A."/>
            <person name="Till H."/>
            <person name="Bargiela R."/>
            <person name="Campoy C."/>
            <person name="Segura M.T."/>
            <person name="Richter M."/>
            <person name="von Bergen M."/>
            <person name="Seifert J."/>
            <person name="Suarez A."/>
        </authorList>
    </citation>
    <scope>NUCLEOTIDE SEQUENCE</scope>
</reference>
<dbReference type="Gene3D" id="3.90.1150.60">
    <property type="entry name" value="Methioning gamme-lyase, C-terminal domain"/>
    <property type="match status" value="1"/>
</dbReference>